<organism evidence="4 5">
    <name type="scientific">Lithohypha guttulata</name>
    <dbReference type="NCBI Taxonomy" id="1690604"/>
    <lineage>
        <taxon>Eukaryota</taxon>
        <taxon>Fungi</taxon>
        <taxon>Dikarya</taxon>
        <taxon>Ascomycota</taxon>
        <taxon>Pezizomycotina</taxon>
        <taxon>Eurotiomycetes</taxon>
        <taxon>Chaetothyriomycetidae</taxon>
        <taxon>Chaetothyriales</taxon>
        <taxon>Trichomeriaceae</taxon>
        <taxon>Lithohypha</taxon>
    </lineage>
</organism>
<dbReference type="InterPro" id="IPR027417">
    <property type="entry name" value="P-loop_NTPase"/>
</dbReference>
<evidence type="ECO:0000259" key="2">
    <source>
        <dbReference type="Pfam" id="PF00931"/>
    </source>
</evidence>
<feature type="repeat" description="TPR" evidence="1">
    <location>
        <begin position="703"/>
        <end position="736"/>
    </location>
</feature>
<keyword evidence="5" id="KW-1185">Reference proteome</keyword>
<dbReference type="Pfam" id="PF13424">
    <property type="entry name" value="TPR_12"/>
    <property type="match status" value="2"/>
</dbReference>
<dbReference type="InterPro" id="IPR002182">
    <property type="entry name" value="NB-ARC"/>
</dbReference>
<reference evidence="4 5" key="1">
    <citation type="submission" date="2023-08" db="EMBL/GenBank/DDBJ databases">
        <title>Black Yeasts Isolated from many extreme environments.</title>
        <authorList>
            <person name="Coleine C."/>
            <person name="Stajich J.E."/>
            <person name="Selbmann L."/>
        </authorList>
    </citation>
    <scope>NUCLEOTIDE SEQUENCE [LARGE SCALE GENOMIC DNA]</scope>
    <source>
        <strain evidence="4 5">CCFEE 5910</strain>
    </source>
</reference>
<feature type="domain" description="NB-ARC" evidence="2">
    <location>
        <begin position="247"/>
        <end position="394"/>
    </location>
</feature>
<evidence type="ECO:0008006" key="6">
    <source>
        <dbReference type="Google" id="ProtNLM"/>
    </source>
</evidence>
<feature type="domain" description="NACHT-NTPase and P-loop NTPases N-terminal" evidence="3">
    <location>
        <begin position="11"/>
        <end position="134"/>
    </location>
</feature>
<sequence>MAEAAAVVGLIASIASLVDLGVKITARLHDFTTRTSEVPESFRSLEKRLPLLTSTLRLIQQQADAGRLSLEVSTALRSLTQSTATQLQVVEKCLSQITPPSDASRLRRAVKALQSLTKDGEIRVAVERIQQDIDFLVLHQTTQHVDVGDQILAALAQLQLGPVPTPSLPPHRGHVVGNVAVHDQARVHLGDVYQVHQQPGADPLKVFGLCLTSAPLMEPDSFVGRVRELEEMARALRPGEPAVEQRRVVLGGLGGIGKTQLAIAYAREHQASYTSVLWLNATSELTVTASFRTIAETLPSASSSVGKLDDDEVLRHAFRWLSDVRNTQWLLIYDNYDDPDQYKITEYIPTTCNGTMIITTRLPALVHGQRMRQVRVSSMEDVEESLQILQNRSRRDNVRQDPDAHRLAQRLAGLPLALATAGAYLGKTTLTFHEYLEAYEQRFNIHPRRPVNLEEYTDRTLHTTWNLTYHRLECDDPLAAKVLKLLAYFDNQEIWFDLLRVGIEDESPNWLREVAADQIDFESIMGTLVDYCLVEAQPRTRSYGMHNCVHDWTLAQLNQPRSEPLFWYVVQCVTGSVDEDEWESLAQLRYARLTRHALRCASPRFTPLTHSDEISPDHLAQVVNLAEILSQQIQYSAAEQMYVRALAGYEKALGAEHTSTLDTVNNLGSLYRDQGKLDEAEQMYVRALAGYEKALGAEHTSTLHTVNNLGSLYHDQGKLDEAEQMYLRALAGTEKALGPDHTSTLHTVHNLGLLRERQTRLAEAKPLYQRALAGYQKRLGREHPKTHGVVDDLTRLHHQQGQIQDEIIAHRHRHDST</sequence>
<feature type="repeat" description="TPR" evidence="1">
    <location>
        <begin position="661"/>
        <end position="694"/>
    </location>
</feature>
<dbReference type="AlphaFoldDB" id="A0AAN7QCA4"/>
<dbReference type="Gene3D" id="1.25.40.10">
    <property type="entry name" value="Tetratricopeptide repeat domain"/>
    <property type="match status" value="1"/>
</dbReference>
<dbReference type="PRINTS" id="PR00364">
    <property type="entry name" value="DISEASERSIST"/>
</dbReference>
<dbReference type="InterPro" id="IPR011990">
    <property type="entry name" value="TPR-like_helical_dom_sf"/>
</dbReference>
<dbReference type="PROSITE" id="PS50005">
    <property type="entry name" value="TPR"/>
    <property type="match status" value="2"/>
</dbReference>
<dbReference type="SUPFAM" id="SSF52540">
    <property type="entry name" value="P-loop containing nucleoside triphosphate hydrolases"/>
    <property type="match status" value="1"/>
</dbReference>
<dbReference type="PANTHER" id="PTHR46082:SF6">
    <property type="entry name" value="AAA+ ATPASE DOMAIN-CONTAINING PROTEIN-RELATED"/>
    <property type="match status" value="1"/>
</dbReference>
<dbReference type="GO" id="GO:0043531">
    <property type="term" value="F:ADP binding"/>
    <property type="evidence" value="ECO:0007669"/>
    <property type="project" value="InterPro"/>
</dbReference>
<dbReference type="SMART" id="SM00028">
    <property type="entry name" value="TPR"/>
    <property type="match status" value="3"/>
</dbReference>
<evidence type="ECO:0000256" key="1">
    <source>
        <dbReference type="PROSITE-ProRule" id="PRU00339"/>
    </source>
</evidence>
<accession>A0AAN7QCA4</accession>
<dbReference type="SUPFAM" id="SSF48452">
    <property type="entry name" value="TPR-like"/>
    <property type="match status" value="2"/>
</dbReference>
<evidence type="ECO:0000313" key="4">
    <source>
        <dbReference type="EMBL" id="KAK5080194.1"/>
    </source>
</evidence>
<comment type="caution">
    <text evidence="4">The sequence shown here is derived from an EMBL/GenBank/DDBJ whole genome shotgun (WGS) entry which is preliminary data.</text>
</comment>
<dbReference type="InterPro" id="IPR031352">
    <property type="entry name" value="SesA"/>
</dbReference>
<dbReference type="InterPro" id="IPR019734">
    <property type="entry name" value="TPR_rpt"/>
</dbReference>
<gene>
    <name evidence="4" type="ORF">LTR05_008761</name>
</gene>
<name>A0AAN7QCA4_9EURO</name>
<dbReference type="InterPro" id="IPR053137">
    <property type="entry name" value="NLR-like"/>
</dbReference>
<dbReference type="Pfam" id="PF00931">
    <property type="entry name" value="NB-ARC"/>
    <property type="match status" value="1"/>
</dbReference>
<evidence type="ECO:0000259" key="3">
    <source>
        <dbReference type="Pfam" id="PF17107"/>
    </source>
</evidence>
<dbReference type="Pfam" id="PF17107">
    <property type="entry name" value="SesA"/>
    <property type="match status" value="1"/>
</dbReference>
<keyword evidence="1" id="KW-0802">TPR repeat</keyword>
<dbReference type="PANTHER" id="PTHR46082">
    <property type="entry name" value="ATP/GTP-BINDING PROTEIN-RELATED"/>
    <property type="match status" value="1"/>
</dbReference>
<dbReference type="Proteomes" id="UP001309876">
    <property type="component" value="Unassembled WGS sequence"/>
</dbReference>
<protein>
    <recommendedName>
        <fullName evidence="6">Kinesin light chain</fullName>
    </recommendedName>
</protein>
<dbReference type="Gene3D" id="3.40.50.300">
    <property type="entry name" value="P-loop containing nucleotide triphosphate hydrolases"/>
    <property type="match status" value="1"/>
</dbReference>
<dbReference type="EMBL" id="JAVRRJ010000019">
    <property type="protein sequence ID" value="KAK5080194.1"/>
    <property type="molecule type" value="Genomic_DNA"/>
</dbReference>
<proteinExistence type="predicted"/>
<evidence type="ECO:0000313" key="5">
    <source>
        <dbReference type="Proteomes" id="UP001309876"/>
    </source>
</evidence>